<evidence type="ECO:0000256" key="1">
    <source>
        <dbReference type="ARBA" id="ARBA00003357"/>
    </source>
</evidence>
<comment type="subcellular location">
    <subcellularLocation>
        <location evidence="2 10">Nucleus</location>
    </subcellularLocation>
</comment>
<sequence>MGKRKAAKKPQAKKKAEPLSSVFKCLFCNHEKAVTVKIDKQSMFGHLTCKVCGQRFTSPINSLSVPVDVYCDWVDACEEVRAKQPPKQRPVRAPSPLAHGRGGGVSFDPDRPTQDVDEDAEGEEEEYDSRPKPKTKSNNRRDADEDDVDEDEDEDDLDDGGRREKRRRVREDHDDDDEDED</sequence>
<dbReference type="Gene3D" id="2.20.25.190">
    <property type="match status" value="1"/>
</dbReference>
<evidence type="ECO:0000256" key="7">
    <source>
        <dbReference type="ARBA" id="ARBA00023015"/>
    </source>
</evidence>
<keyword evidence="9 10" id="KW-0539">Nucleus</keyword>
<evidence type="ECO:0000256" key="11">
    <source>
        <dbReference type="SAM" id="MobiDB-lite"/>
    </source>
</evidence>
<evidence type="ECO:0000256" key="10">
    <source>
        <dbReference type="RuleBase" id="RU364033"/>
    </source>
</evidence>
<dbReference type="Pfam" id="PF05129">
    <property type="entry name" value="Zn_ribbon_Elf1"/>
    <property type="match status" value="1"/>
</dbReference>
<accession>A0A1B9IK77</accession>
<dbReference type="SUPFAM" id="SSF57783">
    <property type="entry name" value="Zinc beta-ribbon"/>
    <property type="match status" value="1"/>
</dbReference>
<dbReference type="GO" id="GO:0006368">
    <property type="term" value="P:transcription elongation by RNA polymerase II"/>
    <property type="evidence" value="ECO:0007669"/>
    <property type="project" value="TreeGrafter"/>
</dbReference>
<gene>
    <name evidence="12" type="ORF">L486_06543</name>
</gene>
<dbReference type="FunFam" id="2.20.25.190:FF:000001">
    <property type="entry name" value="Transcription elongation factor 1 homolog"/>
    <property type="match status" value="1"/>
</dbReference>
<evidence type="ECO:0000256" key="5">
    <source>
        <dbReference type="ARBA" id="ARBA00022771"/>
    </source>
</evidence>
<protein>
    <recommendedName>
        <fullName evidence="10">Transcription elongation factor 1 homolog</fullName>
    </recommendedName>
</protein>
<dbReference type="STRING" id="1331196.A0A1B9IK77"/>
<dbReference type="PANTHER" id="PTHR20934:SF0">
    <property type="entry name" value="TRANSCRIPTION ELONGATION FACTOR 1 HOMOLOG"/>
    <property type="match status" value="1"/>
</dbReference>
<evidence type="ECO:0000313" key="12">
    <source>
        <dbReference type="EMBL" id="OCF55791.1"/>
    </source>
</evidence>
<proteinExistence type="inferred from homology"/>
<comment type="function">
    <text evidence="1 10">Transcription elongation factor implicated in the maintenance of proper chromatin structure in actively transcribed regions.</text>
</comment>
<evidence type="ECO:0000256" key="8">
    <source>
        <dbReference type="ARBA" id="ARBA00023163"/>
    </source>
</evidence>
<reference evidence="13" key="2">
    <citation type="submission" date="2013-12" db="EMBL/GenBank/DDBJ databases">
        <title>Evolution of pathogenesis and genome organization in the Tremellales.</title>
        <authorList>
            <person name="Cuomo C."/>
            <person name="Litvintseva A."/>
            <person name="Heitman J."/>
            <person name="Chen Y."/>
            <person name="Sun S."/>
            <person name="Springer D."/>
            <person name="Dromer F."/>
            <person name="Young S."/>
            <person name="Zeng Q."/>
            <person name="Chapman S."/>
            <person name="Gujja S."/>
            <person name="Saif S."/>
            <person name="Birren B."/>
        </authorList>
    </citation>
    <scope>NUCLEOTIDE SEQUENCE [LARGE SCALE GENOMIC DNA]</scope>
    <source>
        <strain evidence="13">CBS 10435</strain>
    </source>
</reference>
<evidence type="ECO:0000256" key="9">
    <source>
        <dbReference type="ARBA" id="ARBA00023242"/>
    </source>
</evidence>
<keyword evidence="8 10" id="KW-0804">Transcription</keyword>
<evidence type="ECO:0000256" key="6">
    <source>
        <dbReference type="ARBA" id="ARBA00022833"/>
    </source>
</evidence>
<dbReference type="GO" id="GO:0008023">
    <property type="term" value="C:transcription elongation factor complex"/>
    <property type="evidence" value="ECO:0007669"/>
    <property type="project" value="TreeGrafter"/>
</dbReference>
<feature type="compositionally biased region" description="Acidic residues" evidence="11">
    <location>
        <begin position="115"/>
        <end position="127"/>
    </location>
</feature>
<dbReference type="PANTHER" id="PTHR20934">
    <property type="entry name" value="TRANSCRIPTION ELONGATION FACTOR 1 HOMOLOG"/>
    <property type="match status" value="1"/>
</dbReference>
<evidence type="ECO:0000256" key="4">
    <source>
        <dbReference type="ARBA" id="ARBA00022723"/>
    </source>
</evidence>
<reference evidence="12 13" key="1">
    <citation type="submission" date="2013-07" db="EMBL/GenBank/DDBJ databases">
        <title>The Genome Sequence of Kwoniella mangroviensis CBS10435.</title>
        <authorList>
            <consortium name="The Broad Institute Genome Sequencing Platform"/>
            <person name="Cuomo C."/>
            <person name="Litvintseva A."/>
            <person name="Chen Y."/>
            <person name="Heitman J."/>
            <person name="Sun S."/>
            <person name="Springer D."/>
            <person name="Dromer F."/>
            <person name="Young S.K."/>
            <person name="Zeng Q."/>
            <person name="Gargeya S."/>
            <person name="Fitzgerald M."/>
            <person name="Abouelleil A."/>
            <person name="Alvarado L."/>
            <person name="Berlin A.M."/>
            <person name="Chapman S.B."/>
            <person name="Dewar J."/>
            <person name="Goldberg J."/>
            <person name="Griggs A."/>
            <person name="Gujja S."/>
            <person name="Hansen M."/>
            <person name="Howarth C."/>
            <person name="Imamovic A."/>
            <person name="Larimer J."/>
            <person name="McCowan C."/>
            <person name="Murphy C."/>
            <person name="Pearson M."/>
            <person name="Priest M."/>
            <person name="Roberts A."/>
            <person name="Saif S."/>
            <person name="Shea T."/>
            <person name="Sykes S."/>
            <person name="Wortman J."/>
            <person name="Nusbaum C."/>
            <person name="Birren B."/>
        </authorList>
    </citation>
    <scope>NUCLEOTIDE SEQUENCE [LARGE SCALE GENOMIC DNA]</scope>
    <source>
        <strain evidence="12 13">CBS 10435</strain>
    </source>
</reference>
<dbReference type="InterPro" id="IPR038567">
    <property type="entry name" value="T_Elf1_sf"/>
</dbReference>
<feature type="compositionally biased region" description="Acidic residues" evidence="11">
    <location>
        <begin position="144"/>
        <end position="158"/>
    </location>
</feature>
<evidence type="ECO:0000256" key="3">
    <source>
        <dbReference type="ARBA" id="ARBA00009730"/>
    </source>
</evidence>
<dbReference type="GO" id="GO:0000993">
    <property type="term" value="F:RNA polymerase II complex binding"/>
    <property type="evidence" value="ECO:0007669"/>
    <property type="project" value="TreeGrafter"/>
</dbReference>
<dbReference type="InterPro" id="IPR007808">
    <property type="entry name" value="Elf1"/>
</dbReference>
<organism evidence="12 13">
    <name type="scientific">Kwoniella mangroviensis CBS 10435</name>
    <dbReference type="NCBI Taxonomy" id="1331196"/>
    <lineage>
        <taxon>Eukaryota</taxon>
        <taxon>Fungi</taxon>
        <taxon>Dikarya</taxon>
        <taxon>Basidiomycota</taxon>
        <taxon>Agaricomycotina</taxon>
        <taxon>Tremellomycetes</taxon>
        <taxon>Tremellales</taxon>
        <taxon>Cryptococcaceae</taxon>
        <taxon>Kwoniella</taxon>
    </lineage>
</organism>
<keyword evidence="5 10" id="KW-0863">Zinc-finger</keyword>
<evidence type="ECO:0000313" key="13">
    <source>
        <dbReference type="Proteomes" id="UP000092583"/>
    </source>
</evidence>
<dbReference type="OrthoDB" id="445983at2759"/>
<dbReference type="AlphaFoldDB" id="A0A1B9IK77"/>
<dbReference type="GO" id="GO:0008270">
    <property type="term" value="F:zinc ion binding"/>
    <property type="evidence" value="ECO:0007669"/>
    <property type="project" value="UniProtKB-KW"/>
</dbReference>
<dbReference type="EMBL" id="KI669465">
    <property type="protein sequence ID" value="OCF55791.1"/>
    <property type="molecule type" value="Genomic_DNA"/>
</dbReference>
<name>A0A1B9IK77_9TREE</name>
<evidence type="ECO:0000256" key="2">
    <source>
        <dbReference type="ARBA" id="ARBA00004123"/>
    </source>
</evidence>
<keyword evidence="4 10" id="KW-0479">Metal-binding</keyword>
<feature type="region of interest" description="Disordered" evidence="11">
    <location>
        <begin position="81"/>
        <end position="181"/>
    </location>
</feature>
<keyword evidence="13" id="KW-1185">Reference proteome</keyword>
<keyword evidence="7 10" id="KW-0805">Transcription regulation</keyword>
<keyword evidence="6 10" id="KW-0862">Zinc</keyword>
<dbReference type="Proteomes" id="UP000092583">
    <property type="component" value="Unassembled WGS sequence"/>
</dbReference>
<comment type="similarity">
    <text evidence="3 10">Belongs to the ELOF1 family.</text>
</comment>